<feature type="binding site" description="covalent" evidence="4">
    <location>
        <position position="207"/>
    </location>
    <ligand>
        <name>heme c</name>
        <dbReference type="ChEBI" id="CHEBI:61717"/>
        <label>2</label>
    </ligand>
</feature>
<dbReference type="EMBL" id="JACOFZ010000001">
    <property type="protein sequence ID" value="MBC3880647.1"/>
    <property type="molecule type" value="Genomic_DNA"/>
</dbReference>
<evidence type="ECO:0000256" key="5">
    <source>
        <dbReference type="PIRSR" id="PIRSR000018-51"/>
    </source>
</evidence>
<dbReference type="SUPFAM" id="SSF46626">
    <property type="entry name" value="Cytochrome c"/>
    <property type="match status" value="3"/>
</dbReference>
<feature type="binding site" description="covalent" evidence="4">
    <location>
        <position position="210"/>
    </location>
    <ligand>
        <name>heme c</name>
        <dbReference type="ChEBI" id="CHEBI:61717"/>
        <label>2</label>
    </ligand>
</feature>
<protein>
    <submittedName>
        <fullName evidence="7">Cytochrome c</fullName>
    </submittedName>
</protein>
<reference evidence="7" key="1">
    <citation type="submission" date="2020-08" db="EMBL/GenBank/DDBJ databases">
        <title>Novel species isolated from subtropical streams in China.</title>
        <authorList>
            <person name="Lu H."/>
        </authorList>
    </citation>
    <scope>NUCLEOTIDE SEQUENCE</scope>
    <source>
        <strain evidence="7">LX22W</strain>
    </source>
</reference>
<feature type="domain" description="Cytochrome c" evidence="6">
    <location>
        <begin position="47"/>
        <end position="150"/>
    </location>
</feature>
<dbReference type="GO" id="GO:0005506">
    <property type="term" value="F:iron ion binding"/>
    <property type="evidence" value="ECO:0007669"/>
    <property type="project" value="InterPro"/>
</dbReference>
<comment type="cofactor">
    <cofactor evidence="4">
        <name>heme c</name>
        <dbReference type="ChEBI" id="CHEBI:61717"/>
    </cofactor>
    <text evidence="4">Binds 3 heme c groups covalently per subunit.</text>
</comment>
<evidence type="ECO:0000259" key="6">
    <source>
        <dbReference type="PROSITE" id="PS51007"/>
    </source>
</evidence>
<feature type="domain" description="Cytochrome c" evidence="6">
    <location>
        <begin position="192"/>
        <end position="302"/>
    </location>
</feature>
<dbReference type="PANTHER" id="PTHR35008">
    <property type="entry name" value="BLL4482 PROTEIN-RELATED"/>
    <property type="match status" value="1"/>
</dbReference>
<evidence type="ECO:0000256" key="4">
    <source>
        <dbReference type="PIRSR" id="PIRSR000018-50"/>
    </source>
</evidence>
<evidence type="ECO:0000256" key="3">
    <source>
        <dbReference type="ARBA" id="ARBA00023004"/>
    </source>
</evidence>
<dbReference type="AlphaFoldDB" id="A0A923HKD1"/>
<keyword evidence="8" id="KW-1185">Reference proteome</keyword>
<sequence>MWRALASLLCLLLCVVLALAAYGYWGLDERSSMAADSSPLGKEVSLVTITQGAYLAKQANCIGCHTARGGAEYAGGRVLQSEFGNFVSPNITPDKKTGIGEWSANDFWNALHNGKGKHGQLLYPAFPFVNYTHITRADSDAMYAYFQSVTPVEQTNAAHELAFPYNQRAAISLWRALYFRPGELKPETTQSLSWNRGAYLVRGLGHCSACHSARNQFGANQGSADLSGGEMAGIHWYAPSLVSKEELNLPAMPAAELDALLKHGASQQRAVLGPMAEVVKNSLQHWQDKDIAAMREYLQAKKQIARADQDILDRSLQRPQVSNEELSRLLERGQKIYGRHCAECHGRDGEGRVGVYPALKGNTSLQMPSVTNPVRIILVGGFAPSTAANSRPYGMPPFAPFLDDTEVALVMTYIRNSWGNKGSVISPSEVNPYRTAPLD</sequence>
<dbReference type="GO" id="GO:0020037">
    <property type="term" value="F:heme binding"/>
    <property type="evidence" value="ECO:0007669"/>
    <property type="project" value="InterPro"/>
</dbReference>
<dbReference type="Proteomes" id="UP000627446">
    <property type="component" value="Unassembled WGS sequence"/>
</dbReference>
<dbReference type="Gene3D" id="1.10.760.10">
    <property type="entry name" value="Cytochrome c-like domain"/>
    <property type="match status" value="2"/>
</dbReference>
<dbReference type="Pfam" id="PF00034">
    <property type="entry name" value="Cytochrom_C"/>
    <property type="match status" value="2"/>
</dbReference>
<feature type="binding site" description="covalent" evidence="4">
    <location>
        <position position="64"/>
    </location>
    <ligand>
        <name>heme c</name>
        <dbReference type="ChEBI" id="CHEBI:61717"/>
        <label>1</label>
    </ligand>
</feature>
<feature type="binding site" description="covalent" evidence="4">
    <location>
        <position position="341"/>
    </location>
    <ligand>
        <name>heme c</name>
        <dbReference type="ChEBI" id="CHEBI:61717"/>
        <label>3</label>
    </ligand>
</feature>
<organism evidence="7 8">
    <name type="scientific">Undibacterium nitidum</name>
    <dbReference type="NCBI Taxonomy" id="2762298"/>
    <lineage>
        <taxon>Bacteria</taxon>
        <taxon>Pseudomonadati</taxon>
        <taxon>Pseudomonadota</taxon>
        <taxon>Betaproteobacteria</taxon>
        <taxon>Burkholderiales</taxon>
        <taxon>Oxalobacteraceae</taxon>
        <taxon>Undibacterium</taxon>
    </lineage>
</organism>
<dbReference type="PIRSF" id="PIRSF000018">
    <property type="entry name" value="Mb_ADH_cyt_c"/>
    <property type="match status" value="1"/>
</dbReference>
<feature type="binding site" description="covalent" evidence="4">
    <location>
        <position position="61"/>
    </location>
    <ligand>
        <name>heme c</name>
        <dbReference type="ChEBI" id="CHEBI:61717"/>
        <label>1</label>
    </ligand>
</feature>
<comment type="caution">
    <text evidence="7">The sequence shown here is derived from an EMBL/GenBank/DDBJ whole genome shotgun (WGS) entry which is preliminary data.</text>
</comment>
<dbReference type="GO" id="GO:0016614">
    <property type="term" value="F:oxidoreductase activity, acting on CH-OH group of donors"/>
    <property type="evidence" value="ECO:0007669"/>
    <property type="project" value="InterPro"/>
</dbReference>
<keyword evidence="1 4" id="KW-0349">Heme</keyword>
<keyword evidence="2 5" id="KW-0479">Metal-binding</keyword>
<evidence type="ECO:0000313" key="8">
    <source>
        <dbReference type="Proteomes" id="UP000627446"/>
    </source>
</evidence>
<feature type="binding site" description="axial binding residue" evidence="5">
    <location>
        <position position="211"/>
    </location>
    <ligand>
        <name>heme c</name>
        <dbReference type="ChEBI" id="CHEBI:61717"/>
        <label>2</label>
    </ligand>
    <ligandPart>
        <name>Fe</name>
        <dbReference type="ChEBI" id="CHEBI:18248"/>
    </ligandPart>
</feature>
<dbReference type="InterPro" id="IPR009056">
    <property type="entry name" value="Cyt_c-like_dom"/>
</dbReference>
<proteinExistence type="predicted"/>
<dbReference type="PANTHER" id="PTHR35008:SF4">
    <property type="entry name" value="BLL4482 PROTEIN"/>
    <property type="match status" value="1"/>
</dbReference>
<dbReference type="GO" id="GO:0009055">
    <property type="term" value="F:electron transfer activity"/>
    <property type="evidence" value="ECO:0007669"/>
    <property type="project" value="InterPro"/>
</dbReference>
<feature type="binding site" description="axial binding residue" evidence="5">
    <location>
        <position position="65"/>
    </location>
    <ligand>
        <name>heme c</name>
        <dbReference type="ChEBI" id="CHEBI:61717"/>
        <label>1</label>
    </ligand>
    <ligandPart>
        <name>Fe</name>
        <dbReference type="ChEBI" id="CHEBI:18248"/>
    </ligandPart>
</feature>
<feature type="binding site" description="axial binding residue" evidence="5">
    <location>
        <position position="345"/>
    </location>
    <ligand>
        <name>heme c</name>
        <dbReference type="ChEBI" id="CHEBI:61717"/>
        <label>3</label>
    </ligand>
    <ligandPart>
        <name>Fe</name>
        <dbReference type="ChEBI" id="CHEBI:18248"/>
    </ligandPart>
</feature>
<dbReference type="GO" id="GO:0016020">
    <property type="term" value="C:membrane"/>
    <property type="evidence" value="ECO:0007669"/>
    <property type="project" value="InterPro"/>
</dbReference>
<feature type="domain" description="Cytochrome c" evidence="6">
    <location>
        <begin position="328"/>
        <end position="418"/>
    </location>
</feature>
<evidence type="ECO:0000256" key="1">
    <source>
        <dbReference type="ARBA" id="ARBA00022617"/>
    </source>
</evidence>
<dbReference type="InterPro" id="IPR014353">
    <property type="entry name" value="Membr-bd_ADH_cyt_c"/>
</dbReference>
<evidence type="ECO:0000256" key="2">
    <source>
        <dbReference type="ARBA" id="ARBA00022723"/>
    </source>
</evidence>
<keyword evidence="3 5" id="KW-0408">Iron</keyword>
<name>A0A923HKD1_9BURK</name>
<dbReference type="InterPro" id="IPR036909">
    <property type="entry name" value="Cyt_c-like_dom_sf"/>
</dbReference>
<gene>
    <name evidence="7" type="ORF">H8K36_04625</name>
</gene>
<evidence type="ECO:0000313" key="7">
    <source>
        <dbReference type="EMBL" id="MBC3880647.1"/>
    </source>
</evidence>
<dbReference type="InterPro" id="IPR051459">
    <property type="entry name" value="Cytochrome_c-type_DH"/>
</dbReference>
<accession>A0A923HKD1</accession>
<dbReference type="PROSITE" id="PS51007">
    <property type="entry name" value="CYTC"/>
    <property type="match status" value="3"/>
</dbReference>
<feature type="binding site" description="covalent" evidence="4">
    <location>
        <position position="344"/>
    </location>
    <ligand>
        <name>heme c</name>
        <dbReference type="ChEBI" id="CHEBI:61717"/>
        <label>3</label>
    </ligand>
</feature>